<sequence length="299" mass="35602">MAYHYCETTNFWIPHFSKLEFDSAPSAKSTDEPDEDLDALTTLLWLHADVFFNFSHNAYFAYGGLPSETSPAHLLRTFYHHEKFVRAARKAIPPGALARLSPENDDVKEAMAMLKRGNEYVAKIQDMRFVQEMELKWKQEAIEEHRQTQLALIKEYCNIQREMYEWEADIYFQAFCDFFQYPHEYKRTLARMQKDFFHCDRWFKGARGHGRLAEIKASVEPQYHILLWIGHPFMKKAAEKKEEADTGLDIVHDMLFELREWKEEWDESARVANHKFYENIAQMRKRVMLKQAEAKRPRC</sequence>
<dbReference type="EMBL" id="JAXOVC010000006">
    <property type="protein sequence ID" value="KAK4500721.1"/>
    <property type="molecule type" value="Genomic_DNA"/>
</dbReference>
<keyword evidence="2" id="KW-1185">Reference proteome</keyword>
<proteinExistence type="predicted"/>
<name>A0ABR0EHK4_ZASCE</name>
<comment type="caution">
    <text evidence="1">The sequence shown here is derived from an EMBL/GenBank/DDBJ whole genome shotgun (WGS) entry which is preliminary data.</text>
</comment>
<dbReference type="Proteomes" id="UP001305779">
    <property type="component" value="Unassembled WGS sequence"/>
</dbReference>
<evidence type="ECO:0000313" key="2">
    <source>
        <dbReference type="Proteomes" id="UP001305779"/>
    </source>
</evidence>
<evidence type="ECO:0000313" key="1">
    <source>
        <dbReference type="EMBL" id="KAK4500721.1"/>
    </source>
</evidence>
<reference evidence="1 2" key="1">
    <citation type="journal article" date="2023" name="G3 (Bethesda)">
        <title>A chromosome-level genome assembly of Zasmidium syzygii isolated from banana leaves.</title>
        <authorList>
            <person name="van Westerhoven A.C."/>
            <person name="Mehrabi R."/>
            <person name="Talebi R."/>
            <person name="Steentjes M.B.F."/>
            <person name="Corcolon B."/>
            <person name="Chong P.A."/>
            <person name="Kema G.H.J."/>
            <person name="Seidl M.F."/>
        </authorList>
    </citation>
    <scope>NUCLEOTIDE SEQUENCE [LARGE SCALE GENOMIC DNA]</scope>
    <source>
        <strain evidence="1 2">P124</strain>
    </source>
</reference>
<gene>
    <name evidence="1" type="ORF">PRZ48_008911</name>
</gene>
<accession>A0ABR0EHK4</accession>
<organism evidence="1 2">
    <name type="scientific">Zasmidium cellare</name>
    <name type="common">Wine cellar mold</name>
    <name type="synonym">Racodium cellare</name>
    <dbReference type="NCBI Taxonomy" id="395010"/>
    <lineage>
        <taxon>Eukaryota</taxon>
        <taxon>Fungi</taxon>
        <taxon>Dikarya</taxon>
        <taxon>Ascomycota</taxon>
        <taxon>Pezizomycotina</taxon>
        <taxon>Dothideomycetes</taxon>
        <taxon>Dothideomycetidae</taxon>
        <taxon>Mycosphaerellales</taxon>
        <taxon>Mycosphaerellaceae</taxon>
        <taxon>Zasmidium</taxon>
    </lineage>
</organism>
<protein>
    <submittedName>
        <fullName evidence="1">Uncharacterized protein</fullName>
    </submittedName>
</protein>